<dbReference type="InterPro" id="IPR011043">
    <property type="entry name" value="Gal_Oxase/kelch_b-propeller"/>
</dbReference>
<dbReference type="PANTHER" id="PTHR31778">
    <property type="entry name" value="BUD SITE SELECTION PROTEIN RAX2"/>
    <property type="match status" value="1"/>
</dbReference>
<dbReference type="Gene3D" id="2.30.30.40">
    <property type="entry name" value="SH3 Domains"/>
    <property type="match status" value="1"/>
</dbReference>
<dbReference type="PROSITE" id="PS50002">
    <property type="entry name" value="SH3"/>
    <property type="match status" value="1"/>
</dbReference>
<keyword evidence="4" id="KW-0472">Membrane</keyword>
<dbReference type="PANTHER" id="PTHR31778:SF2">
    <property type="entry name" value="BUD SITE SELECTION PROTEIN RAX2"/>
    <property type="match status" value="1"/>
</dbReference>
<evidence type="ECO:0000256" key="5">
    <source>
        <dbReference type="SAM" id="SignalP"/>
    </source>
</evidence>
<keyword evidence="4" id="KW-0812">Transmembrane</keyword>
<dbReference type="EMBL" id="MCGE01000006">
    <property type="protein sequence ID" value="ORZ20278.1"/>
    <property type="molecule type" value="Genomic_DNA"/>
</dbReference>
<feature type="domain" description="SH3" evidence="6">
    <location>
        <begin position="1323"/>
        <end position="1387"/>
    </location>
</feature>
<dbReference type="InterPro" id="IPR048265">
    <property type="entry name" value="Rax2-like_third"/>
</dbReference>
<sequence length="1387" mass="147848">MIHYHGLFQLSLSFFFLSTLYPSVNAAIYTPPLIDSASVGQLGIVGQFAGLSPYTNTLQTASPTPGIGIYEEDASSIFSSHVTGSGKLYASCIMDQQLYIGGHFPSLITNNNDNTTTKITTTVNNIARWDMKSKTLSPLEQGVDGPVYALYCDSTNHTVYVGGEFRQPIGMNSTSFAGSVAQWYNNQWLPLPWQGFNGPVHVITPNPKQETLLFGGRFDATGDGVYFNANSSQPVNLNQPTTISSGNGALSGNNSQPNSVICPNSTPENLGQPWLLQDDVPGYWQASFAYPIQPSMFRISNTQLPDQATRSFSILALGSNKVFQLTYVDPTTQVRTTCSNMCFMANSPNVTFQDFTVENAINTTGVRIEIHSWYGVGGGLGNVQIYQADNTLNPHLSSGTNNNCTGSETALTSAVGDWKETFAYGSYENFLTTSIPSSELATTNTSLTYTPYIPSQGKYTVYANTPGCVGTSTCNQRTQVQLTIQMTPNNSTTLVIDQTNTQDMSTIIYDGLVAASSDSFHPTVILRPAPNAVPPSNGNVTIVAESLSLVRNGTNATLISIMEFSPANYSTQQTISWKPLADQLTPGSTVLALDASNGDSLYIGGQFVGTTTPYRNVASYDYTASKLSTLNGNGLDGNVTSLLLSGTDLFIGGLFNNTMDRQLTGLNHAAVYHTADQTWSTLAQGADGNIDNVIPSLDNTTITFSGNFSHVIQDERLISSSGNSIWNPQQQIWVNRQAYISGDIQSWHSIDSASSSSNTGNSMLIGNIQAAQTFYSVGAATFPSVASPQWTRYYGLFDNDDTAVVNAGIFWHNSTSNQPVTIIGGQFTMQNGGIANLAMYHDNTWSGFQLGNSAGAPSMVNALYQVHDILYIGGQFSGQIQQQSVKSMAIYSLTDRVSIPVSGVTDGSGASGKVNAIEPSSDGSKIYIGGNFEKAGSLDCASVCEWDANMRQWNPVGQGLSGIVESLSINNNKLTVIGSLMNQQQSTKFAQIDPSSTSTWSSSPSYSTPSDPDLQKLTLTTVVGAPDDGVIVAGQNSEQPPQVVVGLIDSQQKFTLLPSTSTASTSSYLLPGSVIQQLLFVPTADTSADQPRYPPNTNTVLMAVGHMELSKAGNVSVALYDGNGWSPYILASQFNGQPGHANAVFHELDCCKASNIRHYLPVPAVILISIAISLGLLFVLVGMGLVWMYMKRRRQGVDYPEPMPPWQPSSAGSQGVGSIGEAVSSNHDGNGGSPGWRPASSIAAILDAAQLATLGSTAGLAIASSSQQQPKEHNVNDLGVGYDGDGGGGGGGMTASSPTSVSFDQLKAMALLQPNYFGPATEERPQLYSAKYPFDAKEFGELGFDADDSIVVTDTSDNVWWMGYKDDGTGKPVSGLFPSNYVSRPST</sequence>
<dbReference type="STRING" id="90262.A0A1X2IPT3"/>
<reference evidence="7 8" key="1">
    <citation type="submission" date="2016-07" db="EMBL/GenBank/DDBJ databases">
        <title>Pervasive Adenine N6-methylation of Active Genes in Fungi.</title>
        <authorList>
            <consortium name="DOE Joint Genome Institute"/>
            <person name="Mondo S.J."/>
            <person name="Dannebaum R.O."/>
            <person name="Kuo R.C."/>
            <person name="Labutti K."/>
            <person name="Haridas S."/>
            <person name="Kuo A."/>
            <person name="Salamov A."/>
            <person name="Ahrendt S.R."/>
            <person name="Lipzen A."/>
            <person name="Sullivan W."/>
            <person name="Andreopoulos W.B."/>
            <person name="Clum A."/>
            <person name="Lindquist E."/>
            <person name="Daum C."/>
            <person name="Ramamoorthy G.K."/>
            <person name="Gryganskyi A."/>
            <person name="Culley D."/>
            <person name="Magnuson J.K."/>
            <person name="James T.Y."/>
            <person name="O'Malley M.A."/>
            <person name="Stajich J.E."/>
            <person name="Spatafora J.W."/>
            <person name="Visel A."/>
            <person name="Grigoriev I.V."/>
        </authorList>
    </citation>
    <scope>NUCLEOTIDE SEQUENCE [LARGE SCALE GENOMIC DNA]</scope>
    <source>
        <strain evidence="7 8">NRRL 1336</strain>
    </source>
</reference>
<evidence type="ECO:0000256" key="1">
    <source>
        <dbReference type="ARBA" id="ARBA00022443"/>
    </source>
</evidence>
<keyword evidence="5" id="KW-0732">Signal</keyword>
<dbReference type="InterPro" id="IPR001452">
    <property type="entry name" value="SH3_domain"/>
</dbReference>
<gene>
    <name evidence="7" type="ORF">BCR42DRAFT_408375</name>
</gene>
<dbReference type="SUPFAM" id="SSF50044">
    <property type="entry name" value="SH3-domain"/>
    <property type="match status" value="1"/>
</dbReference>
<evidence type="ECO:0000256" key="3">
    <source>
        <dbReference type="SAM" id="MobiDB-lite"/>
    </source>
</evidence>
<protein>
    <submittedName>
        <fullName evidence="7">Cortical protein marker for cell polarity-domain-containing protein</fullName>
    </submittedName>
</protein>
<dbReference type="OrthoDB" id="2503993at2759"/>
<evidence type="ECO:0000313" key="8">
    <source>
        <dbReference type="Proteomes" id="UP000193560"/>
    </source>
</evidence>
<feature type="signal peptide" evidence="5">
    <location>
        <begin position="1"/>
        <end position="26"/>
    </location>
</feature>
<dbReference type="Pfam" id="PF20842">
    <property type="entry name" value="Rax2_2"/>
    <property type="match status" value="1"/>
</dbReference>
<keyword evidence="8" id="KW-1185">Reference proteome</keyword>
<feature type="compositionally biased region" description="Low complexity" evidence="3">
    <location>
        <begin position="993"/>
        <end position="1012"/>
    </location>
</feature>
<evidence type="ECO:0000256" key="4">
    <source>
        <dbReference type="SAM" id="Phobius"/>
    </source>
</evidence>
<dbReference type="Pfam" id="PF20843">
    <property type="entry name" value="Rax2_3"/>
    <property type="match status" value="1"/>
</dbReference>
<evidence type="ECO:0000256" key="2">
    <source>
        <dbReference type="PROSITE-ProRule" id="PRU00192"/>
    </source>
</evidence>
<comment type="caution">
    <text evidence="7">The sequence shown here is derived from an EMBL/GenBank/DDBJ whole genome shotgun (WGS) entry which is preliminary data.</text>
</comment>
<dbReference type="CDD" id="cd00174">
    <property type="entry name" value="SH3"/>
    <property type="match status" value="1"/>
</dbReference>
<dbReference type="Pfam" id="PF12768">
    <property type="entry name" value="Rax2"/>
    <property type="match status" value="1"/>
</dbReference>
<dbReference type="GO" id="GO:1902929">
    <property type="term" value="C:plasma membrane of growing cell tip"/>
    <property type="evidence" value="ECO:0007669"/>
    <property type="project" value="TreeGrafter"/>
</dbReference>
<accession>A0A1X2IPT3</accession>
<feature type="transmembrane region" description="Helical" evidence="4">
    <location>
        <begin position="1164"/>
        <end position="1189"/>
    </location>
</feature>
<evidence type="ECO:0000313" key="7">
    <source>
        <dbReference type="EMBL" id="ORZ20278.1"/>
    </source>
</evidence>
<dbReference type="Pfam" id="PF14604">
    <property type="entry name" value="SH3_9"/>
    <property type="match status" value="1"/>
</dbReference>
<dbReference type="InterPro" id="IPR036028">
    <property type="entry name" value="SH3-like_dom_sf"/>
</dbReference>
<feature type="region of interest" description="Disordered" evidence="3">
    <location>
        <begin position="991"/>
        <end position="1012"/>
    </location>
</feature>
<keyword evidence="1 2" id="KW-0728">SH3 domain</keyword>
<name>A0A1X2IPT3_9FUNG</name>
<evidence type="ECO:0000259" key="6">
    <source>
        <dbReference type="PROSITE" id="PS50002"/>
    </source>
</evidence>
<dbReference type="Proteomes" id="UP000193560">
    <property type="component" value="Unassembled WGS sequence"/>
</dbReference>
<dbReference type="InterPro" id="IPR048266">
    <property type="entry name" value="Rax2-like_second"/>
</dbReference>
<dbReference type="InterPro" id="IPR024982">
    <property type="entry name" value="Rax2-like_C"/>
</dbReference>
<keyword evidence="4" id="KW-1133">Transmembrane helix</keyword>
<feature type="chain" id="PRO_5012620293" evidence="5">
    <location>
        <begin position="27"/>
        <end position="1387"/>
    </location>
</feature>
<proteinExistence type="predicted"/>
<feature type="region of interest" description="Disordered" evidence="3">
    <location>
        <begin position="1200"/>
        <end position="1234"/>
    </location>
</feature>
<dbReference type="SMART" id="SM00326">
    <property type="entry name" value="SH3"/>
    <property type="match status" value="1"/>
</dbReference>
<organism evidence="7 8">
    <name type="scientific">Absidia repens</name>
    <dbReference type="NCBI Taxonomy" id="90262"/>
    <lineage>
        <taxon>Eukaryota</taxon>
        <taxon>Fungi</taxon>
        <taxon>Fungi incertae sedis</taxon>
        <taxon>Mucoromycota</taxon>
        <taxon>Mucoromycotina</taxon>
        <taxon>Mucoromycetes</taxon>
        <taxon>Mucorales</taxon>
        <taxon>Cunninghamellaceae</taxon>
        <taxon>Absidia</taxon>
    </lineage>
</organism>
<dbReference type="SUPFAM" id="SSF50965">
    <property type="entry name" value="Galactose oxidase, central domain"/>
    <property type="match status" value="3"/>
</dbReference>